<feature type="domain" description="DCUN1" evidence="3">
    <location>
        <begin position="147"/>
        <end position="366"/>
    </location>
</feature>
<proteinExistence type="predicted"/>
<dbReference type="InterPro" id="IPR005176">
    <property type="entry name" value="PONY_dom"/>
</dbReference>
<reference evidence="4" key="2">
    <citation type="submission" date="2021-10" db="EMBL/GenBank/DDBJ databases">
        <title>Phylogenomics reveals ancestral predisposition of the termite-cultivated fungus Termitomyces towards a domesticated lifestyle.</title>
        <authorList>
            <person name="Auxier B."/>
            <person name="Grum-Grzhimaylo A."/>
            <person name="Cardenas M.E."/>
            <person name="Lodge J.D."/>
            <person name="Laessoe T."/>
            <person name="Pedersen O."/>
            <person name="Smith M.E."/>
            <person name="Kuyper T.W."/>
            <person name="Franco-Molano E.A."/>
            <person name="Baroni T.J."/>
            <person name="Aanen D.K."/>
        </authorList>
    </citation>
    <scope>NUCLEOTIDE SEQUENCE</scope>
    <source>
        <strain evidence="4">D49</strain>
    </source>
</reference>
<gene>
    <name evidence="4" type="ORF">H0H81_000677</name>
</gene>
<dbReference type="GO" id="GO:0000151">
    <property type="term" value="C:ubiquitin ligase complex"/>
    <property type="evidence" value="ECO:0007669"/>
    <property type="project" value="TreeGrafter"/>
</dbReference>
<dbReference type="GO" id="GO:0097602">
    <property type="term" value="F:cullin family protein binding"/>
    <property type="evidence" value="ECO:0007669"/>
    <property type="project" value="TreeGrafter"/>
</dbReference>
<evidence type="ECO:0000256" key="1">
    <source>
        <dbReference type="RuleBase" id="RU410713"/>
    </source>
</evidence>
<dbReference type="AlphaFoldDB" id="A0A9P7G2C4"/>
<dbReference type="GO" id="GO:0045116">
    <property type="term" value="P:protein neddylation"/>
    <property type="evidence" value="ECO:0007669"/>
    <property type="project" value="TreeGrafter"/>
</dbReference>
<comment type="caution">
    <text evidence="4">The sequence shown here is derived from an EMBL/GenBank/DDBJ whole genome shotgun (WGS) entry which is preliminary data.</text>
</comment>
<dbReference type="Proteomes" id="UP000717328">
    <property type="component" value="Unassembled WGS sequence"/>
</dbReference>
<keyword evidence="5" id="KW-1185">Reference proteome</keyword>
<dbReference type="PANTHER" id="PTHR12281">
    <property type="entry name" value="RP42 RELATED"/>
    <property type="match status" value="1"/>
</dbReference>
<evidence type="ECO:0000259" key="3">
    <source>
        <dbReference type="PROSITE" id="PS51229"/>
    </source>
</evidence>
<dbReference type="InterPro" id="IPR042460">
    <property type="entry name" value="DCN1-like_PONY"/>
</dbReference>
<evidence type="ECO:0000313" key="4">
    <source>
        <dbReference type="EMBL" id="KAG5639532.1"/>
    </source>
</evidence>
<dbReference type="PANTHER" id="PTHR12281:SF12">
    <property type="entry name" value="DEFECTIVE IN CULLIN NEDDYLATION PROTEIN"/>
    <property type="match status" value="1"/>
</dbReference>
<organism evidence="4 5">
    <name type="scientific">Sphagnurus paluster</name>
    <dbReference type="NCBI Taxonomy" id="117069"/>
    <lineage>
        <taxon>Eukaryota</taxon>
        <taxon>Fungi</taxon>
        <taxon>Dikarya</taxon>
        <taxon>Basidiomycota</taxon>
        <taxon>Agaricomycotina</taxon>
        <taxon>Agaricomycetes</taxon>
        <taxon>Agaricomycetidae</taxon>
        <taxon>Agaricales</taxon>
        <taxon>Tricholomatineae</taxon>
        <taxon>Lyophyllaceae</taxon>
        <taxon>Sphagnurus</taxon>
    </lineage>
</organism>
<dbReference type="GO" id="GO:0032182">
    <property type="term" value="F:ubiquitin-like protein binding"/>
    <property type="evidence" value="ECO:0007669"/>
    <property type="project" value="TreeGrafter"/>
</dbReference>
<feature type="region of interest" description="Disordered" evidence="2">
    <location>
        <begin position="1"/>
        <end position="144"/>
    </location>
</feature>
<dbReference type="Gene3D" id="1.10.238.10">
    <property type="entry name" value="EF-hand"/>
    <property type="match status" value="1"/>
</dbReference>
<evidence type="ECO:0000256" key="2">
    <source>
        <dbReference type="SAM" id="MobiDB-lite"/>
    </source>
</evidence>
<dbReference type="OrthoDB" id="27198at2759"/>
<dbReference type="GO" id="GO:0031624">
    <property type="term" value="F:ubiquitin conjugating enzyme binding"/>
    <property type="evidence" value="ECO:0007669"/>
    <property type="project" value="TreeGrafter"/>
</dbReference>
<dbReference type="Gene3D" id="1.10.238.200">
    <property type="entry name" value="Cullin, PONY binding domain"/>
    <property type="match status" value="1"/>
</dbReference>
<dbReference type="GO" id="GO:0005886">
    <property type="term" value="C:plasma membrane"/>
    <property type="evidence" value="ECO:0007669"/>
    <property type="project" value="UniProtKB-ARBA"/>
</dbReference>
<name>A0A9P7G2C4_9AGAR</name>
<protein>
    <recommendedName>
        <fullName evidence="1">Defective in cullin neddylation protein</fullName>
    </recommendedName>
</protein>
<comment type="function">
    <text evidence="1">Neddylation of cullins play an essential role in the regulation of SCF-type complexes activity.</text>
</comment>
<evidence type="ECO:0000313" key="5">
    <source>
        <dbReference type="Proteomes" id="UP000717328"/>
    </source>
</evidence>
<dbReference type="Pfam" id="PF03556">
    <property type="entry name" value="Cullin_binding"/>
    <property type="match status" value="1"/>
</dbReference>
<dbReference type="PROSITE" id="PS51229">
    <property type="entry name" value="DCUN1"/>
    <property type="match status" value="1"/>
</dbReference>
<feature type="compositionally biased region" description="Low complexity" evidence="2">
    <location>
        <begin position="72"/>
        <end position="84"/>
    </location>
</feature>
<dbReference type="EMBL" id="JABCKI010005719">
    <property type="protein sequence ID" value="KAG5639532.1"/>
    <property type="molecule type" value="Genomic_DNA"/>
</dbReference>
<reference evidence="4" key="1">
    <citation type="submission" date="2021-02" db="EMBL/GenBank/DDBJ databases">
        <authorList>
            <person name="Nieuwenhuis M."/>
            <person name="Van De Peppel L.J.J."/>
        </authorList>
    </citation>
    <scope>NUCLEOTIDE SEQUENCE</scope>
    <source>
        <strain evidence="4">D49</strain>
    </source>
</reference>
<dbReference type="InterPro" id="IPR014764">
    <property type="entry name" value="DCN-prot"/>
</dbReference>
<dbReference type="FunFam" id="1.10.238.200:FF:000003">
    <property type="entry name" value="DCN1-like protein 3"/>
    <property type="match status" value="1"/>
</dbReference>
<sequence>MPPKRKRTTEDGQEAATSTRATRSSTRTMTKAATTTSTARASKAKAKKREGDDEEDNPEEERMPPQKKTKTTKAGTKTTATKSTELVKGKKAPASSTNDDDELAHKKHIPEVLVQTQTPTTLNAPPPGPTRARSQTLSPPPGTNQPYSAALAKQLFSVYADSEDPSVIGPDGYTRLCTDAQIPLEGAAPLVLSWLLSAKEMGKVTQEEWRSGTEALRISNLYALSIAVRDLENLLVLKHLAPTDKKIKKDKEVYDKTLYSKYAHDPKAAFRKLYLFCFAFAKPEQSRNIEMETAAALWSVLLVPQYPIMADVIGFISERLTTYRAVNKDLWNMMLEFCDTVNPNLSDYEGDGAWPTLLDDFVLWKKGPTATTTN</sequence>
<feature type="compositionally biased region" description="Low complexity" evidence="2">
    <location>
        <begin position="15"/>
        <end position="41"/>
    </location>
</feature>
<feature type="compositionally biased region" description="Polar residues" evidence="2">
    <location>
        <begin position="114"/>
        <end position="123"/>
    </location>
</feature>
<accession>A0A9P7G2C4</accession>